<dbReference type="Pfam" id="PF00004">
    <property type="entry name" value="AAA"/>
    <property type="match status" value="1"/>
</dbReference>
<feature type="region of interest" description="Disordered" evidence="8">
    <location>
        <begin position="411"/>
        <end position="437"/>
    </location>
</feature>
<dbReference type="InterPro" id="IPR041569">
    <property type="entry name" value="AAA_lid_3"/>
</dbReference>
<feature type="compositionally biased region" description="Acidic residues" evidence="8">
    <location>
        <begin position="217"/>
        <end position="242"/>
    </location>
</feature>
<protein>
    <recommendedName>
        <fullName evidence="9">PHD-type domain-containing protein</fullName>
    </recommendedName>
</protein>
<dbReference type="InterPro" id="IPR003959">
    <property type="entry name" value="ATPase_AAA_core"/>
</dbReference>
<dbReference type="EMBL" id="OZ021737">
    <property type="protein sequence ID" value="CAK9318149.1"/>
    <property type="molecule type" value="Genomic_DNA"/>
</dbReference>
<sequence length="1873" mass="206842">MRLSSESVSSSLKQSGNRSGSRLKKKHKRLDAICEKEYSRNHGDVNENVSGLGTGEADLGLRRSSRVRRAPVLLDASPMPRKKRRMVHGNGTLGVKTSANTLPQLRDDLNDEAQGNWRSRLRSRNGNLGIRVDKGARASRKRKLFDEIINVEVRSSVMRMDLDEAKGKMEYGESMVGRSNRLTRRFGVTNDPIKTEKEVKSPQIKDDCCREDILEINNEDTEEEEEEEEGEEEEEEEEEEEVVEGKEATTANNERGEGVLPLENEMDDENVKAVDDAVTQVVEKLDKETLSSLHVDEACSGDHNEEPANVVENANNGEIQLEELTQLNEGVNEIHDVEAAVVSTNEVVGGRSCNEKAVDLGKFAEKSRQDGVDLNLKKFADSSTGMLGKARIKEGRRCGLCGGGIDGKPPKKLVQDSGESENETCSGSSASEEPNYDKWDGFGDEPGWLGRLLGPINDRYGIAGIWVHQHCAVWSPEVYFAGLGCLKNVRAALCRGRALKCTRCGRPGATIGCRVDRCPKTYHLPCARANGCIFDHRKFLIACTDHRHIFQPHGNQYLARIKRLKAKKMKLEIKKQSNDAWRRDIEAEEKWLENCGEDEEFLKRESKRLHRDLVRIAPVYIGGSNSEGENLFHGWESVAGLQGVIQCMKEVVFLPLLYPELFDRFGITPPRGVLLHGYPGTGKTHVVRALIGSCARGDKRIAYFARKGADCLGKYVGDAERQLRLLFQVAEKCQPSIIFFDEIDGLAPCRTRQQDQTHNSVVSTLLALLDGLKSRGSVVVIGATNRPEAVDPALRRPGRFDREIYFPLPSVEDRAAILSLHTQRWPKPVDGPLLQWIARKTAGFAGADLQALCTQAAMSALKRNFPLKEVLSASGEQVSRDNHPPLPSILVEERDWLEALLYSPPPCSRREAGMAANDVASSPLPFHLIPCLLQPLSTLLVSLYLDERICLPTNLFKAATLIKSVIVSTLDGRKIVASCWWLHVHDFVQDADIANEIEVKLQGSGVLLEDSSFGGSGVLNNTSSEGSKFENVGHHGGPPSTMVEHTSLTSGNKSGFRILIAGNPRSGPRHLASCLLHCYIQYVEIRKVDIATISQEGHGDLVQGISQILLNCSSMGSCLVFMPRIDLWAIETQSQTFEECDFYLNEDQYLEDGNIVKDAHLGGRENHGYSDQSKSTKRTGLQDDSLSSASYAWSSFVDQVESLSTPLMILATSEVPFLLLPQEIRQFFRNDLSICRPTTSEHSVPRFSVQIDGVFDHDMVINHSAAELSRDIVKLLVHLIHQKSHTKTSACTKNQVSVIQCESNAANQQIDKGTASEHNGEKKSPVVSSVRIAPLPCSKTMRVKSNLISVISTFGYQILRYPHFAELCWVTSKLKEGPYADVSGPWKGWPFNSCIIRPMSTLEKVASSSLSNGKSKEISGLVRGLIAVGLSAIRGAYTSLRKVSFDVRLVLELLVEQINAKINSGKDQYQYFRLLSQVAYLEDVVNSWAFTLQSLEHDSRTTETSKNHTSGGNEIQCEKNESIISNKGSLTNEIPEVSCQEPAVEEEVVAIDSLVDGDLNHSNSKDTTFVSGHGERNFGIKNSVSNESHDNAAAVDQLAENIPLKHNETTVVAPDNDRNGKSVKALLNLGAESIVNLEHNHLNSSELCGDEMPSCTKPCGNSNEGCSALENGCKRDNSKPDSNDCEVNAHSSPSRTGLSTNSALVCSIRCCTGCLNVLYSVTKTIIRKELGSDRNNWTVEDVHDIVVALSVDLLAAVRRAFLDGNDTRVFDNRQMGGNDRFKSSDLRSCDCKSSKDMVFKGVECICHCENESLSEKEKASPYSEMGIDPNFIFRDGVLVSLDPKKNASFHCKLENLCLCSLTELIVMANKPLN</sequence>
<dbReference type="Gene3D" id="3.30.40.10">
    <property type="entry name" value="Zinc/RING finger domain, C3HC4 (zinc finger)"/>
    <property type="match status" value="1"/>
</dbReference>
<proteinExistence type="inferred from homology"/>
<gene>
    <name evidence="10" type="ORF">CITCOLO1_LOCUS10107</name>
</gene>
<evidence type="ECO:0000256" key="7">
    <source>
        <dbReference type="ARBA" id="ARBA00023117"/>
    </source>
</evidence>
<evidence type="ECO:0000259" key="9">
    <source>
        <dbReference type="PROSITE" id="PS51805"/>
    </source>
</evidence>
<dbReference type="PROSITE" id="PS51805">
    <property type="entry name" value="EPHD"/>
    <property type="match status" value="1"/>
</dbReference>
<accession>A0ABP0YCH7</accession>
<feature type="domain" description="PHD-type" evidence="9">
    <location>
        <begin position="427"/>
        <end position="547"/>
    </location>
</feature>
<feature type="compositionally biased region" description="Polar residues" evidence="8">
    <location>
        <begin position="423"/>
        <end position="432"/>
    </location>
</feature>
<feature type="region of interest" description="Disordered" evidence="8">
    <location>
        <begin position="216"/>
        <end position="260"/>
    </location>
</feature>
<dbReference type="InterPro" id="IPR003960">
    <property type="entry name" value="ATPase_AAA_CS"/>
</dbReference>
<dbReference type="Proteomes" id="UP001642487">
    <property type="component" value="Chromosome 3"/>
</dbReference>
<dbReference type="PANTHER" id="PTHR23069">
    <property type="entry name" value="AAA DOMAIN-CONTAINING"/>
    <property type="match status" value="1"/>
</dbReference>
<keyword evidence="6" id="KW-0067">ATP-binding</keyword>
<evidence type="ECO:0000256" key="1">
    <source>
        <dbReference type="ARBA" id="ARBA00006914"/>
    </source>
</evidence>
<keyword evidence="2" id="KW-0479">Metal-binding</keyword>
<dbReference type="Gene3D" id="3.40.50.300">
    <property type="entry name" value="P-loop containing nucleotide triphosphate hydrolases"/>
    <property type="match status" value="1"/>
</dbReference>
<dbReference type="InterPro" id="IPR013083">
    <property type="entry name" value="Znf_RING/FYVE/PHD"/>
</dbReference>
<evidence type="ECO:0000256" key="4">
    <source>
        <dbReference type="ARBA" id="ARBA00022771"/>
    </source>
</evidence>
<dbReference type="Pfam" id="PF13771">
    <property type="entry name" value="zf-HC5HC2H"/>
    <property type="match status" value="1"/>
</dbReference>
<evidence type="ECO:0000256" key="8">
    <source>
        <dbReference type="SAM" id="MobiDB-lite"/>
    </source>
</evidence>
<feature type="compositionally biased region" description="Polar residues" evidence="8">
    <location>
        <begin position="1169"/>
        <end position="1181"/>
    </location>
</feature>
<name>A0ABP0YCH7_9ROSI</name>
<feature type="region of interest" description="Disordered" evidence="8">
    <location>
        <begin position="1161"/>
        <end position="1181"/>
    </location>
</feature>
<dbReference type="InterPro" id="IPR003593">
    <property type="entry name" value="AAA+_ATPase"/>
</dbReference>
<dbReference type="InterPro" id="IPR027417">
    <property type="entry name" value="P-loop_NTPase"/>
</dbReference>
<keyword evidence="4" id="KW-0863">Zinc-finger</keyword>
<keyword evidence="7" id="KW-0103">Bromodomain</keyword>
<keyword evidence="11" id="KW-1185">Reference proteome</keyword>
<keyword evidence="3" id="KW-0547">Nucleotide-binding</keyword>
<feature type="region of interest" description="Disordered" evidence="8">
    <location>
        <begin position="1"/>
        <end position="28"/>
    </location>
</feature>
<dbReference type="PANTHER" id="PTHR23069:SF7">
    <property type="entry name" value="P-LOOP CONTAINING NUCLEOSIDE TRIPHOSPHATE HYDROLASES SUPERFAMILY PROTEIN"/>
    <property type="match status" value="1"/>
</dbReference>
<evidence type="ECO:0000313" key="11">
    <source>
        <dbReference type="Proteomes" id="UP001642487"/>
    </source>
</evidence>
<dbReference type="InterPro" id="IPR045199">
    <property type="entry name" value="ATAD2-like"/>
</dbReference>
<dbReference type="InterPro" id="IPR034732">
    <property type="entry name" value="EPHD"/>
</dbReference>
<keyword evidence="5" id="KW-0862">Zinc</keyword>
<comment type="similarity">
    <text evidence="1">Belongs to the AAA ATPase family.</text>
</comment>
<evidence type="ECO:0000256" key="6">
    <source>
        <dbReference type="ARBA" id="ARBA00022840"/>
    </source>
</evidence>
<feature type="compositionally biased region" description="Low complexity" evidence="8">
    <location>
        <begin position="1"/>
        <end position="15"/>
    </location>
</feature>
<organism evidence="10 11">
    <name type="scientific">Citrullus colocynthis</name>
    <name type="common">colocynth</name>
    <dbReference type="NCBI Taxonomy" id="252529"/>
    <lineage>
        <taxon>Eukaryota</taxon>
        <taxon>Viridiplantae</taxon>
        <taxon>Streptophyta</taxon>
        <taxon>Embryophyta</taxon>
        <taxon>Tracheophyta</taxon>
        <taxon>Spermatophyta</taxon>
        <taxon>Magnoliopsida</taxon>
        <taxon>eudicotyledons</taxon>
        <taxon>Gunneridae</taxon>
        <taxon>Pentapetalae</taxon>
        <taxon>rosids</taxon>
        <taxon>fabids</taxon>
        <taxon>Cucurbitales</taxon>
        <taxon>Cucurbitaceae</taxon>
        <taxon>Benincaseae</taxon>
        <taxon>Citrullus</taxon>
    </lineage>
</organism>
<dbReference type="PROSITE" id="PS00674">
    <property type="entry name" value="AAA"/>
    <property type="match status" value="1"/>
</dbReference>
<reference evidence="10 11" key="1">
    <citation type="submission" date="2024-03" db="EMBL/GenBank/DDBJ databases">
        <authorList>
            <person name="Gkanogiannis A."/>
            <person name="Becerra Lopez-Lavalle L."/>
        </authorList>
    </citation>
    <scope>NUCLEOTIDE SEQUENCE [LARGE SCALE GENOMIC DNA]</scope>
</reference>
<dbReference type="SUPFAM" id="SSF52540">
    <property type="entry name" value="P-loop containing nucleoside triphosphate hydrolases"/>
    <property type="match status" value="1"/>
</dbReference>
<evidence type="ECO:0000313" key="10">
    <source>
        <dbReference type="EMBL" id="CAK9318149.1"/>
    </source>
</evidence>
<dbReference type="Gene3D" id="1.10.8.60">
    <property type="match status" value="1"/>
</dbReference>
<evidence type="ECO:0000256" key="3">
    <source>
        <dbReference type="ARBA" id="ARBA00022741"/>
    </source>
</evidence>
<dbReference type="Pfam" id="PF17862">
    <property type="entry name" value="AAA_lid_3"/>
    <property type="match status" value="1"/>
</dbReference>
<evidence type="ECO:0000256" key="2">
    <source>
        <dbReference type="ARBA" id="ARBA00022723"/>
    </source>
</evidence>
<dbReference type="SMART" id="SM00382">
    <property type="entry name" value="AAA"/>
    <property type="match status" value="1"/>
</dbReference>
<evidence type="ECO:0000256" key="5">
    <source>
        <dbReference type="ARBA" id="ARBA00022833"/>
    </source>
</evidence>